<dbReference type="Pfam" id="PF04564">
    <property type="entry name" value="U-box"/>
    <property type="match status" value="1"/>
</dbReference>
<dbReference type="InterPro" id="IPR015943">
    <property type="entry name" value="WD40/YVTN_repeat-like_dom_sf"/>
</dbReference>
<dbReference type="SMART" id="SM00504">
    <property type="entry name" value="Ubox"/>
    <property type="match status" value="1"/>
</dbReference>
<dbReference type="PANTHER" id="PTHR19879:SF1">
    <property type="entry name" value="CANNONBALL-RELATED"/>
    <property type="match status" value="1"/>
</dbReference>
<dbReference type="Gene3D" id="2.130.10.10">
    <property type="entry name" value="YVTN repeat-like/Quinoprotein amine dehydrogenase"/>
    <property type="match status" value="2"/>
</dbReference>
<accession>A0AAV8YX12</accession>
<dbReference type="Proteomes" id="UP001162162">
    <property type="component" value="Unassembled WGS sequence"/>
</dbReference>
<reference evidence="5" key="1">
    <citation type="journal article" date="2023" name="Insect Mol. Biol.">
        <title>Genome sequencing provides insights into the evolution of gene families encoding plant cell wall-degrading enzymes in longhorned beetles.</title>
        <authorList>
            <person name="Shin N.R."/>
            <person name="Okamura Y."/>
            <person name="Kirsch R."/>
            <person name="Pauchet Y."/>
        </authorList>
    </citation>
    <scope>NUCLEOTIDE SEQUENCE</scope>
    <source>
        <strain evidence="5">AMC_N1</strain>
    </source>
</reference>
<comment type="caution">
    <text evidence="5">The sequence shown here is derived from an EMBL/GenBank/DDBJ whole genome shotgun (WGS) entry which is preliminary data.</text>
</comment>
<organism evidence="5 6">
    <name type="scientific">Aromia moschata</name>
    <dbReference type="NCBI Taxonomy" id="1265417"/>
    <lineage>
        <taxon>Eukaryota</taxon>
        <taxon>Metazoa</taxon>
        <taxon>Ecdysozoa</taxon>
        <taxon>Arthropoda</taxon>
        <taxon>Hexapoda</taxon>
        <taxon>Insecta</taxon>
        <taxon>Pterygota</taxon>
        <taxon>Neoptera</taxon>
        <taxon>Endopterygota</taxon>
        <taxon>Coleoptera</taxon>
        <taxon>Polyphaga</taxon>
        <taxon>Cucujiformia</taxon>
        <taxon>Chrysomeloidea</taxon>
        <taxon>Cerambycidae</taxon>
        <taxon>Cerambycinae</taxon>
        <taxon>Callichromatini</taxon>
        <taxon>Aromia</taxon>
    </lineage>
</organism>
<keyword evidence="1 3" id="KW-0853">WD repeat</keyword>
<evidence type="ECO:0000256" key="1">
    <source>
        <dbReference type="ARBA" id="ARBA00022574"/>
    </source>
</evidence>
<dbReference type="Pfam" id="PF00400">
    <property type="entry name" value="WD40"/>
    <property type="match status" value="4"/>
</dbReference>
<dbReference type="SMART" id="SM00320">
    <property type="entry name" value="WD40"/>
    <property type="match status" value="5"/>
</dbReference>
<dbReference type="SUPFAM" id="SSF50978">
    <property type="entry name" value="WD40 repeat-like"/>
    <property type="match status" value="1"/>
</dbReference>
<dbReference type="Gene3D" id="3.30.40.10">
    <property type="entry name" value="Zinc/RING finger domain, C3HC4 (zinc finger)"/>
    <property type="match status" value="1"/>
</dbReference>
<feature type="repeat" description="WD" evidence="3">
    <location>
        <begin position="25"/>
        <end position="66"/>
    </location>
</feature>
<feature type="repeat" description="WD" evidence="3">
    <location>
        <begin position="177"/>
        <end position="211"/>
    </location>
</feature>
<evidence type="ECO:0000256" key="2">
    <source>
        <dbReference type="ARBA" id="ARBA00022737"/>
    </source>
</evidence>
<dbReference type="GO" id="GO:0016251">
    <property type="term" value="F:RNA polymerase II general transcription initiation factor activity"/>
    <property type="evidence" value="ECO:0007669"/>
    <property type="project" value="TreeGrafter"/>
</dbReference>
<dbReference type="GO" id="GO:0005669">
    <property type="term" value="C:transcription factor TFIID complex"/>
    <property type="evidence" value="ECO:0007669"/>
    <property type="project" value="TreeGrafter"/>
</dbReference>
<dbReference type="InterPro" id="IPR019775">
    <property type="entry name" value="WD40_repeat_CS"/>
</dbReference>
<evidence type="ECO:0000313" key="5">
    <source>
        <dbReference type="EMBL" id="KAJ8955719.1"/>
    </source>
</evidence>
<dbReference type="CDD" id="cd00200">
    <property type="entry name" value="WD40"/>
    <property type="match status" value="1"/>
</dbReference>
<dbReference type="CDD" id="cd16655">
    <property type="entry name" value="RING-Ubox_WDSUB1-like"/>
    <property type="match status" value="1"/>
</dbReference>
<dbReference type="GO" id="GO:0004842">
    <property type="term" value="F:ubiquitin-protein transferase activity"/>
    <property type="evidence" value="ECO:0007669"/>
    <property type="project" value="InterPro"/>
</dbReference>
<feature type="domain" description="U-box" evidence="4">
    <location>
        <begin position="317"/>
        <end position="391"/>
    </location>
</feature>
<dbReference type="PROSITE" id="PS50082">
    <property type="entry name" value="WD_REPEATS_2"/>
    <property type="match status" value="4"/>
</dbReference>
<name>A0AAV8YX12_9CUCU</name>
<sequence length="395" mass="44571">MLASCSLDGCTIIWNTTTGERLVSMPKNSLSVKICRFSPNCDLLLTAGDDEKIIVWDVQTKDRKAILEGHLDSIPSASFSPDGKVIVSVSFNADFRIWSAGDYRCLYTKEDAHEYGIQSCDMSQNLEPVPNTVADTQSYLLATCGNDGLVKLWRIIIPKQSDELQLDDLEVKLWRSLHGHGGNVICVRFSQIVGEFLCSTATDRQARIWSVYGADCLFVLDHDSIVTSCAFNSDCSLLVTGCLDKTLWLWKLPQRLVFQTAVANKIHCREKSVIEWTTGDVVKWLKVIDDETTEKMINEIRWLKKRETQMEGPGNLEIPHEYLCPITHEIMREPVICSDGFTYEKNAIAEWFMSGKFTSPMTNEVLSKTDYVFNLELRNAIHNFLDGKTVSEGEG</sequence>
<dbReference type="GO" id="GO:0006367">
    <property type="term" value="P:transcription initiation at RNA polymerase II promoter"/>
    <property type="evidence" value="ECO:0007669"/>
    <property type="project" value="TreeGrafter"/>
</dbReference>
<evidence type="ECO:0000259" key="4">
    <source>
        <dbReference type="PROSITE" id="PS51698"/>
    </source>
</evidence>
<evidence type="ECO:0000256" key="3">
    <source>
        <dbReference type="PROSITE-ProRule" id="PRU00221"/>
    </source>
</evidence>
<dbReference type="InterPro" id="IPR003613">
    <property type="entry name" value="Ubox_domain"/>
</dbReference>
<dbReference type="PROSITE" id="PS50294">
    <property type="entry name" value="WD_REPEATS_REGION"/>
    <property type="match status" value="2"/>
</dbReference>
<feature type="repeat" description="WD" evidence="3">
    <location>
        <begin position="219"/>
        <end position="252"/>
    </location>
</feature>
<dbReference type="InterPro" id="IPR001680">
    <property type="entry name" value="WD40_rpt"/>
</dbReference>
<dbReference type="AlphaFoldDB" id="A0AAV8YX12"/>
<proteinExistence type="predicted"/>
<dbReference type="PROSITE" id="PS00678">
    <property type="entry name" value="WD_REPEATS_1"/>
    <property type="match status" value="1"/>
</dbReference>
<gene>
    <name evidence="5" type="ORF">NQ318_008591</name>
</gene>
<dbReference type="EMBL" id="JAPWTK010000036">
    <property type="protein sequence ID" value="KAJ8955719.1"/>
    <property type="molecule type" value="Genomic_DNA"/>
</dbReference>
<keyword evidence="2" id="KW-0677">Repeat</keyword>
<dbReference type="SUPFAM" id="SSF57850">
    <property type="entry name" value="RING/U-box"/>
    <property type="match status" value="1"/>
</dbReference>
<dbReference type="PROSITE" id="PS51698">
    <property type="entry name" value="U_BOX"/>
    <property type="match status" value="1"/>
</dbReference>
<dbReference type="InterPro" id="IPR013083">
    <property type="entry name" value="Znf_RING/FYVE/PHD"/>
</dbReference>
<keyword evidence="6" id="KW-1185">Reference proteome</keyword>
<dbReference type="GO" id="GO:0016567">
    <property type="term" value="P:protein ubiquitination"/>
    <property type="evidence" value="ECO:0007669"/>
    <property type="project" value="InterPro"/>
</dbReference>
<evidence type="ECO:0000313" key="6">
    <source>
        <dbReference type="Proteomes" id="UP001162162"/>
    </source>
</evidence>
<protein>
    <recommendedName>
        <fullName evidence="4">U-box domain-containing protein</fullName>
    </recommendedName>
</protein>
<feature type="repeat" description="WD" evidence="3">
    <location>
        <begin position="67"/>
        <end position="108"/>
    </location>
</feature>
<dbReference type="InterPro" id="IPR036322">
    <property type="entry name" value="WD40_repeat_dom_sf"/>
</dbReference>
<dbReference type="PANTHER" id="PTHR19879">
    <property type="entry name" value="TRANSCRIPTION INITIATION FACTOR TFIID"/>
    <property type="match status" value="1"/>
</dbReference>